<accession>A0ABQ5ASU0</accession>
<dbReference type="Gene3D" id="3.30.70.270">
    <property type="match status" value="2"/>
</dbReference>
<evidence type="ECO:0000313" key="3">
    <source>
        <dbReference type="Proteomes" id="UP001151760"/>
    </source>
</evidence>
<evidence type="ECO:0000313" key="2">
    <source>
        <dbReference type="EMBL" id="GJT05336.1"/>
    </source>
</evidence>
<reference evidence="2" key="1">
    <citation type="journal article" date="2022" name="Int. J. Mol. Sci.">
        <title>Draft Genome of Tanacetum Coccineum: Genomic Comparison of Closely Related Tanacetum-Family Plants.</title>
        <authorList>
            <person name="Yamashiro T."/>
            <person name="Shiraishi A."/>
            <person name="Nakayama K."/>
            <person name="Satake H."/>
        </authorList>
    </citation>
    <scope>NUCLEOTIDE SEQUENCE</scope>
</reference>
<dbReference type="PANTHER" id="PTHR24559:SF444">
    <property type="entry name" value="REVERSE TRANSCRIPTASE DOMAIN-CONTAINING PROTEIN"/>
    <property type="match status" value="1"/>
</dbReference>
<dbReference type="InterPro" id="IPR000477">
    <property type="entry name" value="RT_dom"/>
</dbReference>
<keyword evidence="3" id="KW-1185">Reference proteome</keyword>
<dbReference type="InterPro" id="IPR053134">
    <property type="entry name" value="RNA-dir_DNA_polymerase"/>
</dbReference>
<dbReference type="Pfam" id="PF00078">
    <property type="entry name" value="RVT_1"/>
    <property type="match status" value="1"/>
</dbReference>
<keyword evidence="2" id="KW-0808">Transferase</keyword>
<dbReference type="GO" id="GO:0003964">
    <property type="term" value="F:RNA-directed DNA polymerase activity"/>
    <property type="evidence" value="ECO:0007669"/>
    <property type="project" value="UniProtKB-KW"/>
</dbReference>
<comment type="caution">
    <text evidence="2">The sequence shown here is derived from an EMBL/GenBank/DDBJ whole genome shotgun (WGS) entry which is preliminary data.</text>
</comment>
<dbReference type="SUPFAM" id="SSF56672">
    <property type="entry name" value="DNA/RNA polymerases"/>
    <property type="match status" value="1"/>
</dbReference>
<organism evidence="2 3">
    <name type="scientific">Tanacetum coccineum</name>
    <dbReference type="NCBI Taxonomy" id="301880"/>
    <lineage>
        <taxon>Eukaryota</taxon>
        <taxon>Viridiplantae</taxon>
        <taxon>Streptophyta</taxon>
        <taxon>Embryophyta</taxon>
        <taxon>Tracheophyta</taxon>
        <taxon>Spermatophyta</taxon>
        <taxon>Magnoliopsida</taxon>
        <taxon>eudicotyledons</taxon>
        <taxon>Gunneridae</taxon>
        <taxon>Pentapetalae</taxon>
        <taxon>asterids</taxon>
        <taxon>campanulids</taxon>
        <taxon>Asterales</taxon>
        <taxon>Asteraceae</taxon>
        <taxon>Asteroideae</taxon>
        <taxon>Anthemideae</taxon>
        <taxon>Anthemidinae</taxon>
        <taxon>Tanacetum</taxon>
    </lineage>
</organism>
<evidence type="ECO:0000259" key="1">
    <source>
        <dbReference type="Pfam" id="PF00078"/>
    </source>
</evidence>
<sequence>MEEDPVDKRSPGTEKVITTEEVMVNPTFPDQLVVIGGVLSEECKSQLKHLLKENMEVFAWEPSDIVGVPRRLIEHTLNVNTSVEPVCQKRRLFYPEKSKVVLKEVDEWIKAGIIRPIVRLKPSWGLDTNVFLDAYKGYHQIQMSREDEKKTALYTDQGTYCYTKMPFGLKNARATYRRLIDAAFQSQIGRNLEAYVDDIVIKSSNKKALLADIAEMFDNLRKINMKLNQKKCSFGVEEGNFLGYMSLSGKLAALNRFLAKSAERSLPFFNTLKNITKENKHEYKWTTEAEEAFQQMKKLILSLSSLTPTYPKETLYTYLAVFKEAVSAVLMMD</sequence>
<reference evidence="2" key="2">
    <citation type="submission" date="2022-01" db="EMBL/GenBank/DDBJ databases">
        <authorList>
            <person name="Yamashiro T."/>
            <person name="Shiraishi A."/>
            <person name="Satake H."/>
            <person name="Nakayama K."/>
        </authorList>
    </citation>
    <scope>NUCLEOTIDE SEQUENCE</scope>
</reference>
<dbReference type="PANTHER" id="PTHR24559">
    <property type="entry name" value="TRANSPOSON TY3-I GAG-POL POLYPROTEIN"/>
    <property type="match status" value="1"/>
</dbReference>
<dbReference type="Gene3D" id="3.10.10.10">
    <property type="entry name" value="HIV Type 1 Reverse Transcriptase, subunit A, domain 1"/>
    <property type="match status" value="1"/>
</dbReference>
<protein>
    <submittedName>
        <fullName evidence="2">Reverse transcriptase domain-containing protein</fullName>
    </submittedName>
</protein>
<proteinExistence type="predicted"/>
<dbReference type="EMBL" id="BQNB010012579">
    <property type="protein sequence ID" value="GJT05336.1"/>
    <property type="molecule type" value="Genomic_DNA"/>
</dbReference>
<name>A0ABQ5ASU0_9ASTR</name>
<feature type="domain" description="Reverse transcriptase" evidence="1">
    <location>
        <begin position="124"/>
        <end position="244"/>
    </location>
</feature>
<keyword evidence="2" id="KW-0695">RNA-directed DNA polymerase</keyword>
<dbReference type="CDD" id="cd01647">
    <property type="entry name" value="RT_LTR"/>
    <property type="match status" value="1"/>
</dbReference>
<dbReference type="Proteomes" id="UP001151760">
    <property type="component" value="Unassembled WGS sequence"/>
</dbReference>
<dbReference type="InterPro" id="IPR043502">
    <property type="entry name" value="DNA/RNA_pol_sf"/>
</dbReference>
<keyword evidence="2" id="KW-0548">Nucleotidyltransferase</keyword>
<dbReference type="InterPro" id="IPR043128">
    <property type="entry name" value="Rev_trsase/Diguanyl_cyclase"/>
</dbReference>
<gene>
    <name evidence="2" type="ORF">Tco_0839798</name>
</gene>